<evidence type="ECO:0000313" key="2">
    <source>
        <dbReference type="Proteomes" id="UP001157418"/>
    </source>
</evidence>
<name>A0AAU9P569_9ASTR</name>
<proteinExistence type="predicted"/>
<dbReference type="EMBL" id="CAKMRJ010005523">
    <property type="protein sequence ID" value="CAH1444810.1"/>
    <property type="molecule type" value="Genomic_DNA"/>
</dbReference>
<sequence length="328" mass="36992">MSYSKLEVFEPPTILNLTDSHNLSEIHNMSMIHHLETLILWNCDSLSRVCETIRDLTSLALLNMTGCKNLCKIEQTEASTSGGGVLQQPTFFFPRSLYRLFLKDCDLECTESFPLSFSVQLSLQSTCVQLLYEFNIMSTSLPYMEDSNIKPTYVSELSSLSFDVPPPPKNRRLKGLDVTFKYTISGENDGLWFGNISTTNGVDLMYNPKVFGKPESGEVGIWLSNWPIGNALDTGDKVNISIAVICGLEVHECGVSLVYSTDDKVAEETLENMEWIEVLGGDLFGFQLSTRAYYLCRREFFELMDFGRLTLGWFSIPQSTFGHLYSNL</sequence>
<gene>
    <name evidence="1" type="ORF">LVIROSA_LOCUS30617</name>
</gene>
<dbReference type="AlphaFoldDB" id="A0AAU9P569"/>
<comment type="caution">
    <text evidence="1">The sequence shown here is derived from an EMBL/GenBank/DDBJ whole genome shotgun (WGS) entry which is preliminary data.</text>
</comment>
<dbReference type="Proteomes" id="UP001157418">
    <property type="component" value="Unassembled WGS sequence"/>
</dbReference>
<organism evidence="1 2">
    <name type="scientific">Lactuca virosa</name>
    <dbReference type="NCBI Taxonomy" id="75947"/>
    <lineage>
        <taxon>Eukaryota</taxon>
        <taxon>Viridiplantae</taxon>
        <taxon>Streptophyta</taxon>
        <taxon>Embryophyta</taxon>
        <taxon>Tracheophyta</taxon>
        <taxon>Spermatophyta</taxon>
        <taxon>Magnoliopsida</taxon>
        <taxon>eudicotyledons</taxon>
        <taxon>Gunneridae</taxon>
        <taxon>Pentapetalae</taxon>
        <taxon>asterids</taxon>
        <taxon>campanulids</taxon>
        <taxon>Asterales</taxon>
        <taxon>Asteraceae</taxon>
        <taxon>Cichorioideae</taxon>
        <taxon>Cichorieae</taxon>
        <taxon>Lactucinae</taxon>
        <taxon>Lactuca</taxon>
    </lineage>
</organism>
<dbReference type="Gene3D" id="3.80.10.10">
    <property type="entry name" value="Ribonuclease Inhibitor"/>
    <property type="match status" value="1"/>
</dbReference>
<dbReference type="InterPro" id="IPR032675">
    <property type="entry name" value="LRR_dom_sf"/>
</dbReference>
<evidence type="ECO:0000313" key="1">
    <source>
        <dbReference type="EMBL" id="CAH1444810.1"/>
    </source>
</evidence>
<accession>A0AAU9P569</accession>
<dbReference type="SUPFAM" id="SSF52058">
    <property type="entry name" value="L domain-like"/>
    <property type="match status" value="1"/>
</dbReference>
<keyword evidence="2" id="KW-1185">Reference proteome</keyword>
<reference evidence="1 2" key="1">
    <citation type="submission" date="2022-01" db="EMBL/GenBank/DDBJ databases">
        <authorList>
            <person name="Xiong W."/>
            <person name="Schranz E."/>
        </authorList>
    </citation>
    <scope>NUCLEOTIDE SEQUENCE [LARGE SCALE GENOMIC DNA]</scope>
</reference>
<protein>
    <submittedName>
        <fullName evidence="1">Uncharacterized protein</fullName>
    </submittedName>
</protein>